<feature type="region of interest" description="Disordered" evidence="2">
    <location>
        <begin position="190"/>
        <end position="237"/>
    </location>
</feature>
<dbReference type="Pfam" id="PF12752">
    <property type="entry name" value="SUZ"/>
    <property type="match status" value="1"/>
</dbReference>
<evidence type="ECO:0000256" key="1">
    <source>
        <dbReference type="ARBA" id="ARBA00022553"/>
    </source>
</evidence>
<reference evidence="5" key="1">
    <citation type="submission" date="2021-01" db="EMBL/GenBank/DDBJ databases">
        <title>Adiantum capillus-veneris genome.</title>
        <authorList>
            <person name="Fang Y."/>
            <person name="Liao Q."/>
        </authorList>
    </citation>
    <scope>NUCLEOTIDE SEQUENCE</scope>
    <source>
        <strain evidence="5">H3</strain>
        <tissue evidence="5">Leaf</tissue>
    </source>
</reference>
<sequence length="480" mass="53362">MGSEGMERTGASCDGVGDGDGALESWEMMDLEASMKKLLASSLVPGYQMVERGQAGIHLSSRAQISSFATPSTSELGRSEAFPQLVDPDGVDSFLREALQGKDRLTILRLEQEVDKFMRNPKLQQLEFQPMPSSYLRLVAHRVVQHYNLQSSVADTSTPDGARIIARKTSDTRFPRIRLADIPISTHSEEKQVLSTQQRFELKRRPNKSSKFGREVNGSTDSSSKLNPTKSVEERKEEYNRARARIFSSGELGGRVDEESLGLESTPVVLDPFSNSSFRFEKKLEPPPEPLMRGELFNASARVGTGKQEREFIALQKGNGRVAIFRDREKDRKDPDYDRNYDRYMQRFDPGFGVSQAPPYGVQAVYSPVVNYNTEFPQLGGPVQPQMCVEGPGHQATPPPPRGPWAGSSSGMTYGHPDSMMGSFNPGHLGSQSAGVYVHPQQYPRPGATMTYVHSQDRFPQSISQPHLQPEGSFSQARRQ</sequence>
<dbReference type="OrthoDB" id="278430at2759"/>
<dbReference type="AlphaFoldDB" id="A0A9D4U1Y6"/>
<keyword evidence="6" id="KW-1185">Reference proteome</keyword>
<dbReference type="InterPro" id="IPR051937">
    <property type="entry name" value="R3H_domain_containing"/>
</dbReference>
<protein>
    <submittedName>
        <fullName evidence="5">Uncharacterized protein</fullName>
    </submittedName>
</protein>
<accession>A0A9D4U1Y6</accession>
<dbReference type="SUPFAM" id="SSF82708">
    <property type="entry name" value="R3H domain"/>
    <property type="match status" value="1"/>
</dbReference>
<dbReference type="GO" id="GO:0003676">
    <property type="term" value="F:nucleic acid binding"/>
    <property type="evidence" value="ECO:0007669"/>
    <property type="project" value="UniProtKB-UniRule"/>
</dbReference>
<name>A0A9D4U1Y6_ADICA</name>
<keyword evidence="1" id="KW-0597">Phosphoprotein</keyword>
<dbReference type="InterPro" id="IPR024771">
    <property type="entry name" value="SUZ"/>
</dbReference>
<dbReference type="PANTHER" id="PTHR15672">
    <property type="entry name" value="CAMP-REGULATED PHOSPHOPROTEIN 21 RELATED R3H DOMAIN CONTAINING PROTEIN"/>
    <property type="match status" value="1"/>
</dbReference>
<dbReference type="Proteomes" id="UP000886520">
    <property type="component" value="Chromosome 25"/>
</dbReference>
<feature type="compositionally biased region" description="Polar residues" evidence="2">
    <location>
        <begin position="217"/>
        <end position="230"/>
    </location>
</feature>
<evidence type="ECO:0000313" key="5">
    <source>
        <dbReference type="EMBL" id="KAI5058994.1"/>
    </source>
</evidence>
<dbReference type="InterPro" id="IPR001374">
    <property type="entry name" value="R3H_dom"/>
</dbReference>
<dbReference type="SMART" id="SM00393">
    <property type="entry name" value="R3H"/>
    <property type="match status" value="1"/>
</dbReference>
<dbReference type="PROSITE" id="PS51061">
    <property type="entry name" value="R3H"/>
    <property type="match status" value="1"/>
</dbReference>
<feature type="domain" description="R3H" evidence="3">
    <location>
        <begin position="104"/>
        <end position="168"/>
    </location>
</feature>
<evidence type="ECO:0000259" key="4">
    <source>
        <dbReference type="PROSITE" id="PS51673"/>
    </source>
</evidence>
<dbReference type="EMBL" id="JABFUD020000025">
    <property type="protein sequence ID" value="KAI5058994.1"/>
    <property type="molecule type" value="Genomic_DNA"/>
</dbReference>
<dbReference type="PANTHER" id="PTHR15672:SF8">
    <property type="entry name" value="PROTEIN ENCORE"/>
    <property type="match status" value="1"/>
</dbReference>
<evidence type="ECO:0000313" key="6">
    <source>
        <dbReference type="Proteomes" id="UP000886520"/>
    </source>
</evidence>
<dbReference type="Pfam" id="PF01424">
    <property type="entry name" value="R3H"/>
    <property type="match status" value="1"/>
</dbReference>
<dbReference type="CDD" id="cd02642">
    <property type="entry name" value="R3H_encore_like"/>
    <property type="match status" value="1"/>
</dbReference>
<dbReference type="InterPro" id="IPR036867">
    <property type="entry name" value="R3H_dom_sf"/>
</dbReference>
<dbReference type="PROSITE" id="PS51673">
    <property type="entry name" value="SUZ"/>
    <property type="match status" value="1"/>
</dbReference>
<comment type="caution">
    <text evidence="5">The sequence shown here is derived from an EMBL/GenBank/DDBJ whole genome shotgun (WGS) entry which is preliminary data.</text>
</comment>
<evidence type="ECO:0000256" key="2">
    <source>
        <dbReference type="SAM" id="MobiDB-lite"/>
    </source>
</evidence>
<feature type="region of interest" description="Disordered" evidence="2">
    <location>
        <begin position="456"/>
        <end position="480"/>
    </location>
</feature>
<feature type="domain" description="SUZ" evidence="4">
    <location>
        <begin position="173"/>
        <end position="251"/>
    </location>
</feature>
<evidence type="ECO:0000259" key="3">
    <source>
        <dbReference type="PROSITE" id="PS51061"/>
    </source>
</evidence>
<organism evidence="5 6">
    <name type="scientific">Adiantum capillus-veneris</name>
    <name type="common">Maidenhair fern</name>
    <dbReference type="NCBI Taxonomy" id="13818"/>
    <lineage>
        <taxon>Eukaryota</taxon>
        <taxon>Viridiplantae</taxon>
        <taxon>Streptophyta</taxon>
        <taxon>Embryophyta</taxon>
        <taxon>Tracheophyta</taxon>
        <taxon>Polypodiopsida</taxon>
        <taxon>Polypodiidae</taxon>
        <taxon>Polypodiales</taxon>
        <taxon>Pteridineae</taxon>
        <taxon>Pteridaceae</taxon>
        <taxon>Vittarioideae</taxon>
        <taxon>Adiantum</taxon>
    </lineage>
</organism>
<proteinExistence type="predicted"/>
<gene>
    <name evidence="5" type="ORF">GOP47_0025313</name>
</gene>
<dbReference type="Gene3D" id="3.30.1370.50">
    <property type="entry name" value="R3H-like domain"/>
    <property type="match status" value="1"/>
</dbReference>